<dbReference type="Proteomes" id="UP000266889">
    <property type="component" value="Unassembled WGS sequence"/>
</dbReference>
<dbReference type="OrthoDB" id="9812295at2"/>
<name>A0A3N9XJX6_9ACTN</name>
<proteinExistence type="predicted"/>
<dbReference type="Gene3D" id="3.40.50.360">
    <property type="match status" value="1"/>
</dbReference>
<accession>A0A3N9XJX6</accession>
<dbReference type="GO" id="GO:0016491">
    <property type="term" value="F:oxidoreductase activity"/>
    <property type="evidence" value="ECO:0007669"/>
    <property type="project" value="InterPro"/>
</dbReference>
<dbReference type="RefSeq" id="WP_124859071.1">
    <property type="nucleotide sequence ID" value="NZ_JBEXIG010000039.1"/>
</dbReference>
<reference evidence="2 3" key="1">
    <citation type="submission" date="2018-05" db="EMBL/GenBank/DDBJ databases">
        <title>Micromonospora from Atacama Desert.</title>
        <authorList>
            <person name="Carro L."/>
            <person name="Goodfellow M."/>
            <person name="Klenk H.-P."/>
        </authorList>
    </citation>
    <scope>NUCLEOTIDE SEQUENCE [LARGE SCALE GENOMIC DNA]</scope>
    <source>
        <strain evidence="2 3">LB32</strain>
    </source>
</reference>
<evidence type="ECO:0000313" key="2">
    <source>
        <dbReference type="EMBL" id="RQX06967.1"/>
    </source>
</evidence>
<comment type="caution">
    <text evidence="2">The sequence shown here is derived from an EMBL/GenBank/DDBJ whole genome shotgun (WGS) entry which is preliminary data.</text>
</comment>
<dbReference type="PANTHER" id="PTHR30543">
    <property type="entry name" value="CHROMATE REDUCTASE"/>
    <property type="match status" value="1"/>
</dbReference>
<dbReference type="Pfam" id="PF03358">
    <property type="entry name" value="FMN_red"/>
    <property type="match status" value="1"/>
</dbReference>
<dbReference type="InterPro" id="IPR005025">
    <property type="entry name" value="FMN_Rdtase-like_dom"/>
</dbReference>
<dbReference type="GO" id="GO:0005829">
    <property type="term" value="C:cytosol"/>
    <property type="evidence" value="ECO:0007669"/>
    <property type="project" value="TreeGrafter"/>
</dbReference>
<organism evidence="2 3">
    <name type="scientific">Micromonospora arida</name>
    <dbReference type="NCBI Taxonomy" id="2203715"/>
    <lineage>
        <taxon>Bacteria</taxon>
        <taxon>Bacillati</taxon>
        <taxon>Actinomycetota</taxon>
        <taxon>Actinomycetes</taxon>
        <taxon>Micromonosporales</taxon>
        <taxon>Micromonosporaceae</taxon>
        <taxon>Micromonospora</taxon>
    </lineage>
</organism>
<evidence type="ECO:0000313" key="3">
    <source>
        <dbReference type="Proteomes" id="UP000266889"/>
    </source>
</evidence>
<dbReference type="AlphaFoldDB" id="A0A3N9XJX6"/>
<gene>
    <name evidence="2" type="ORF">DLJ58_22700</name>
</gene>
<evidence type="ECO:0000259" key="1">
    <source>
        <dbReference type="Pfam" id="PF03358"/>
    </source>
</evidence>
<dbReference type="EMBL" id="QGSY01000229">
    <property type="protein sequence ID" value="RQX06967.1"/>
    <property type="molecule type" value="Genomic_DNA"/>
</dbReference>
<dbReference type="GO" id="GO:0010181">
    <property type="term" value="F:FMN binding"/>
    <property type="evidence" value="ECO:0007669"/>
    <property type="project" value="TreeGrafter"/>
</dbReference>
<dbReference type="SUPFAM" id="SSF52218">
    <property type="entry name" value="Flavoproteins"/>
    <property type="match status" value="1"/>
</dbReference>
<dbReference type="InterPro" id="IPR050712">
    <property type="entry name" value="NAD(P)H-dep_reductase"/>
</dbReference>
<dbReference type="PANTHER" id="PTHR30543:SF21">
    <property type="entry name" value="NAD(P)H-DEPENDENT FMN REDUCTASE LOT6"/>
    <property type="match status" value="1"/>
</dbReference>
<dbReference type="InterPro" id="IPR029039">
    <property type="entry name" value="Flavoprotein-like_sf"/>
</dbReference>
<keyword evidence="3" id="KW-1185">Reference proteome</keyword>
<protein>
    <submittedName>
        <fullName evidence="2">NADPH-dependent FMN reductase</fullName>
    </submittedName>
</protein>
<feature type="domain" description="NADPH-dependent FMN reductase-like" evidence="1">
    <location>
        <begin position="11"/>
        <end position="159"/>
    </location>
</feature>
<sequence>MRNAQSTGPLRIGVIVGSTRPGRRGAAVARWVMEAAEGHEAVRAGDAVFTLVDLAEQALPLLDEPVPALFGDYRRPHTRRWAEVVDGCDAFVFVTPDYNRSIPAALKNGIDYLYAEWTDKVAGVLSYGVQGGNRAADHLRSILTEVRTVVVPTGVALSIFTDFDFTGADPGDRTAGRFAPGDGREAELSTMIAEVVTWSRALHPVDPAGVAAGSPELVG</sequence>